<dbReference type="Proteomes" id="UP000248259">
    <property type="component" value="Unassembled WGS sequence"/>
</dbReference>
<dbReference type="OrthoDB" id="7063934at2"/>
<keyword evidence="1" id="KW-1133">Transmembrane helix</keyword>
<gene>
    <name evidence="2" type="ORF">DNK49_21225</name>
</gene>
<evidence type="ECO:0008006" key="4">
    <source>
        <dbReference type="Google" id="ProtNLM"/>
    </source>
</evidence>
<dbReference type="Pfam" id="PF03929">
    <property type="entry name" value="PepSY_TM"/>
    <property type="match status" value="1"/>
</dbReference>
<dbReference type="RefSeq" id="WP_110529616.1">
    <property type="nucleotide sequence ID" value="NZ_QKOE01000027.1"/>
</dbReference>
<keyword evidence="3" id="KW-1185">Reference proteome</keyword>
<accession>A0A323UPH1</accession>
<evidence type="ECO:0000313" key="2">
    <source>
        <dbReference type="EMBL" id="PZA14575.1"/>
    </source>
</evidence>
<dbReference type="InterPro" id="IPR005625">
    <property type="entry name" value="PepSY-ass_TM"/>
</dbReference>
<keyword evidence="1" id="KW-0812">Transmembrane</keyword>
<sequence length="270" mass="28990">MKASFDSRKWHIWVSLVLALPILIVSVTAIFIAHNQSLGLRDVTVAANWLPGYRTERAAMTAVEPRAVLRTTAGTDYVGANGGLYRIVEGRLIMERVLAGVPVRALAEAPWGVVVAARNGIWVEQGGNWRRVLKGDGWNAALRADGAVAVVLKDDGIMVSADGQRWVADMPVMAAVAAAAMDAGAVEAITLNKLVMDLHTGKAFFGKAWEWIWIDLVGLAMTLLSLTGVYMWWRGERRKAEMARKLNIAAGSAPAAASGPNALASRSHPA</sequence>
<feature type="transmembrane region" description="Helical" evidence="1">
    <location>
        <begin position="211"/>
        <end position="233"/>
    </location>
</feature>
<dbReference type="EMBL" id="QKOE01000027">
    <property type="protein sequence ID" value="PZA14575.1"/>
    <property type="molecule type" value="Genomic_DNA"/>
</dbReference>
<proteinExistence type="predicted"/>
<feature type="transmembrane region" description="Helical" evidence="1">
    <location>
        <begin position="12"/>
        <end position="33"/>
    </location>
</feature>
<dbReference type="AlphaFoldDB" id="A0A323UPH1"/>
<keyword evidence="1" id="KW-0472">Membrane</keyword>
<reference evidence="2 3" key="1">
    <citation type="submission" date="2018-06" db="EMBL/GenBank/DDBJ databases">
        <title>Azoarcus communis strain SWub3 genome.</title>
        <authorList>
            <person name="Zorraquino Salvo V."/>
            <person name="Toubiana D."/>
            <person name="Blumwald E."/>
        </authorList>
    </citation>
    <scope>NUCLEOTIDE SEQUENCE [LARGE SCALE GENOMIC DNA]</scope>
    <source>
        <strain evidence="2 3">SWub3</strain>
    </source>
</reference>
<feature type="transmembrane region" description="Helical" evidence="1">
    <location>
        <begin position="172"/>
        <end position="191"/>
    </location>
</feature>
<name>A0A323UPH1_9RHOO</name>
<evidence type="ECO:0000256" key="1">
    <source>
        <dbReference type="SAM" id="Phobius"/>
    </source>
</evidence>
<protein>
    <recommendedName>
        <fullName evidence="4">PepSY domain-containing protein</fullName>
    </recommendedName>
</protein>
<evidence type="ECO:0000313" key="3">
    <source>
        <dbReference type="Proteomes" id="UP000248259"/>
    </source>
</evidence>
<comment type="caution">
    <text evidence="2">The sequence shown here is derived from an EMBL/GenBank/DDBJ whole genome shotgun (WGS) entry which is preliminary data.</text>
</comment>
<organism evidence="2 3">
    <name type="scientific">Parazoarcus communis SWub3 = DSM 12120</name>
    <dbReference type="NCBI Taxonomy" id="1121029"/>
    <lineage>
        <taxon>Bacteria</taxon>
        <taxon>Pseudomonadati</taxon>
        <taxon>Pseudomonadota</taxon>
        <taxon>Betaproteobacteria</taxon>
        <taxon>Rhodocyclales</taxon>
        <taxon>Zoogloeaceae</taxon>
        <taxon>Parazoarcus</taxon>
    </lineage>
</organism>